<sequence>MTTVDGKSDTYGRSFGMCWKNFQHMLRACHPGQRLLGRALRAAPSYLFSSQGKSGVMPANAIRKSMLPHETRSYFEARKSTVLSRSATQSDP</sequence>
<accession>A0A839TBD3</accession>
<protein>
    <submittedName>
        <fullName evidence="1">Uncharacterized protein</fullName>
    </submittedName>
</protein>
<gene>
    <name evidence="1" type="ORF">FHR87_003801</name>
</gene>
<keyword evidence="2" id="KW-1185">Reference proteome</keyword>
<comment type="caution">
    <text evidence="1">The sequence shown here is derived from an EMBL/GenBank/DDBJ whole genome shotgun (WGS) entry which is preliminary data.</text>
</comment>
<evidence type="ECO:0000313" key="1">
    <source>
        <dbReference type="EMBL" id="MBB3105365.1"/>
    </source>
</evidence>
<dbReference type="RefSeq" id="WP_183168199.1">
    <property type="nucleotide sequence ID" value="NZ_JACHXI010000036.1"/>
</dbReference>
<dbReference type="EMBL" id="JACHXI010000036">
    <property type="protein sequence ID" value="MBB3105365.1"/>
    <property type="molecule type" value="Genomic_DNA"/>
</dbReference>
<organism evidence="1 2">
    <name type="scientific">Azomonas macrocytogenes</name>
    <name type="common">Azotobacter macrocytogenes</name>
    <dbReference type="NCBI Taxonomy" id="69962"/>
    <lineage>
        <taxon>Bacteria</taxon>
        <taxon>Pseudomonadati</taxon>
        <taxon>Pseudomonadota</taxon>
        <taxon>Gammaproteobacteria</taxon>
        <taxon>Pseudomonadales</taxon>
        <taxon>Pseudomonadaceae</taxon>
        <taxon>Azomonas</taxon>
    </lineage>
</organism>
<proteinExistence type="predicted"/>
<reference evidence="1 2" key="1">
    <citation type="submission" date="2020-08" db="EMBL/GenBank/DDBJ databases">
        <title>Genomic Encyclopedia of Type Strains, Phase III (KMG-III): the genomes of soil and plant-associated and newly described type strains.</title>
        <authorList>
            <person name="Whitman W."/>
        </authorList>
    </citation>
    <scope>NUCLEOTIDE SEQUENCE [LARGE SCALE GENOMIC DNA]</scope>
    <source>
        <strain evidence="1 2">CECT 4462</strain>
    </source>
</reference>
<dbReference type="AlphaFoldDB" id="A0A839TBD3"/>
<name>A0A839TBD3_AZOMA</name>
<dbReference type="Proteomes" id="UP000549250">
    <property type="component" value="Unassembled WGS sequence"/>
</dbReference>
<evidence type="ECO:0000313" key="2">
    <source>
        <dbReference type="Proteomes" id="UP000549250"/>
    </source>
</evidence>